<sequence length="151" mass="16370">MKAPCARLLLVILAAWSGCAHIPEVDKPDPKFSIEALRKGGIANLGVVQPDEVTPPPGAQTDALEKVLAIMCRDIPVIHATRARAALDDSTVRFLLLSYQLHGVPEAKWLARAADSLHDLARYVALARVESNALRYTHRPAPTPDVSRNAP</sequence>
<dbReference type="Proteomes" id="UP000317691">
    <property type="component" value="Unassembled WGS sequence"/>
</dbReference>
<evidence type="ECO:0000313" key="3">
    <source>
        <dbReference type="Proteomes" id="UP000317691"/>
    </source>
</evidence>
<feature type="chain" id="PRO_5021982688" evidence="1">
    <location>
        <begin position="21"/>
        <end position="151"/>
    </location>
</feature>
<dbReference type="AlphaFoldDB" id="A0A538TLQ7"/>
<evidence type="ECO:0000313" key="2">
    <source>
        <dbReference type="EMBL" id="TMQ64550.1"/>
    </source>
</evidence>
<name>A0A538TLQ7_UNCEI</name>
<feature type="signal peptide" evidence="1">
    <location>
        <begin position="1"/>
        <end position="20"/>
    </location>
</feature>
<evidence type="ECO:0000256" key="1">
    <source>
        <dbReference type="SAM" id="SignalP"/>
    </source>
</evidence>
<feature type="non-terminal residue" evidence="2">
    <location>
        <position position="151"/>
    </location>
</feature>
<organism evidence="2 3">
    <name type="scientific">Eiseniibacteriota bacterium</name>
    <dbReference type="NCBI Taxonomy" id="2212470"/>
    <lineage>
        <taxon>Bacteria</taxon>
        <taxon>Candidatus Eiseniibacteriota</taxon>
    </lineage>
</organism>
<comment type="caution">
    <text evidence="2">The sequence shown here is derived from an EMBL/GenBank/DDBJ whole genome shotgun (WGS) entry which is preliminary data.</text>
</comment>
<accession>A0A538TLQ7</accession>
<keyword evidence="1" id="KW-0732">Signal</keyword>
<reference evidence="2 3" key="1">
    <citation type="journal article" date="2019" name="Nat. Microbiol.">
        <title>Mediterranean grassland soil C-N compound turnover is dependent on rainfall and depth, and is mediated by genomically divergent microorganisms.</title>
        <authorList>
            <person name="Diamond S."/>
            <person name="Andeer P.F."/>
            <person name="Li Z."/>
            <person name="Crits-Christoph A."/>
            <person name="Burstein D."/>
            <person name="Anantharaman K."/>
            <person name="Lane K.R."/>
            <person name="Thomas B.C."/>
            <person name="Pan C."/>
            <person name="Northen T.R."/>
            <person name="Banfield J.F."/>
        </authorList>
    </citation>
    <scope>NUCLEOTIDE SEQUENCE [LARGE SCALE GENOMIC DNA]</scope>
    <source>
        <strain evidence="2">WS_9</strain>
    </source>
</reference>
<dbReference type="EMBL" id="VBOZ01000019">
    <property type="protein sequence ID" value="TMQ64550.1"/>
    <property type="molecule type" value="Genomic_DNA"/>
</dbReference>
<gene>
    <name evidence="2" type="ORF">E6K79_07520</name>
</gene>
<dbReference type="PROSITE" id="PS51257">
    <property type="entry name" value="PROKAR_LIPOPROTEIN"/>
    <property type="match status" value="1"/>
</dbReference>
<proteinExistence type="predicted"/>
<protein>
    <submittedName>
        <fullName evidence="2">Uncharacterized protein</fullName>
    </submittedName>
</protein>